<evidence type="ECO:0000256" key="7">
    <source>
        <dbReference type="ARBA" id="ARBA00048539"/>
    </source>
</evidence>
<dbReference type="NCBIfam" id="TIGR02433">
    <property type="entry name" value="lysidine_TilS_C"/>
    <property type="match status" value="1"/>
</dbReference>
<comment type="subcellular location">
    <subcellularLocation>
        <location evidence="1 8">Cytoplasm</location>
    </subcellularLocation>
</comment>
<evidence type="ECO:0000313" key="10">
    <source>
        <dbReference type="EMBL" id="ERT56488.1"/>
    </source>
</evidence>
<dbReference type="GO" id="GO:0032267">
    <property type="term" value="F:tRNA(Ile)-lysidine synthase activity"/>
    <property type="evidence" value="ECO:0007669"/>
    <property type="project" value="UniProtKB-EC"/>
</dbReference>
<proteinExistence type="inferred from homology"/>
<feature type="domain" description="Lysidine-tRNA(Ile) synthetase C-terminal" evidence="9">
    <location>
        <begin position="375"/>
        <end position="446"/>
    </location>
</feature>
<dbReference type="SUPFAM" id="SSF52402">
    <property type="entry name" value="Adenine nucleotide alpha hydrolases-like"/>
    <property type="match status" value="1"/>
</dbReference>
<dbReference type="PANTHER" id="PTHR43033">
    <property type="entry name" value="TRNA(ILE)-LYSIDINE SYNTHASE-RELATED"/>
    <property type="match status" value="1"/>
</dbReference>
<dbReference type="NCBIfam" id="TIGR02432">
    <property type="entry name" value="lysidine_TilS_N"/>
    <property type="match status" value="1"/>
</dbReference>
<dbReference type="InterPro" id="IPR011063">
    <property type="entry name" value="TilS/TtcA_N"/>
</dbReference>
<keyword evidence="2 8" id="KW-0963">Cytoplasm</keyword>
<keyword evidence="4 8" id="KW-0819">tRNA processing</keyword>
<gene>
    <name evidence="8" type="primary">tilS</name>
    <name evidence="10" type="ORF">HMPREF1250_1606</name>
</gene>
<dbReference type="Gene3D" id="1.20.59.20">
    <property type="match status" value="1"/>
</dbReference>
<dbReference type="InterPro" id="IPR012796">
    <property type="entry name" value="Lysidine-tRNA-synth_C"/>
</dbReference>
<evidence type="ECO:0000256" key="1">
    <source>
        <dbReference type="ARBA" id="ARBA00004496"/>
    </source>
</evidence>
<dbReference type="EMBL" id="AWXA01000062">
    <property type="protein sequence ID" value="ERT56488.1"/>
    <property type="molecule type" value="Genomic_DNA"/>
</dbReference>
<name>U7UDG0_9FIRM</name>
<sequence>MDFVRKVAAYCRDSGLLHRDECIVIACSGGSDSLALLDVFSRLRQEWRLRLVVCYVHHGIRAAADREAAVVERAAMERECAFYCHRVRVPQLAAATRESIETAGRKVRYRLLRQTAAAVGAAAIAVAHHRDDQAETVLHHFLRGSGTAGLCGMRARNRDIIRPFLGVTRREIEAYVAARKLPVQIDETNFQRFYLRNRLRLDLLPLLRQYNPAVTEDLNRLAAVMQGEDDFLCAYAAALGRKYVRPGSGGWTLSVDALMAQPVAMRRRLIRIGVSKMTATPITFQQVETILALAAKATGKEFRMKGVRVVCSYRELCFLPPVARRKTTVSSDASVVAVNGPGSYRLGKRQVVLAGAVTPPVRDNVLLRCGTVTAWQLRYRRPGDYICLQNGSTKKLKKFFIDQKIPASRRDQIPLLCNGQEIIWICGYAVNSRYFPAAGEDYIRGWIQEETV</sequence>
<evidence type="ECO:0000256" key="5">
    <source>
        <dbReference type="ARBA" id="ARBA00022741"/>
    </source>
</evidence>
<dbReference type="Pfam" id="PF01171">
    <property type="entry name" value="ATP_bind_3"/>
    <property type="match status" value="1"/>
</dbReference>
<dbReference type="InterPro" id="IPR012795">
    <property type="entry name" value="tRNA_Ile_lys_synt_N"/>
</dbReference>
<evidence type="ECO:0000259" key="9">
    <source>
        <dbReference type="SMART" id="SM00977"/>
    </source>
</evidence>
<dbReference type="RefSeq" id="WP_023054651.1">
    <property type="nucleotide sequence ID" value="NZ_AWXA01000062.1"/>
</dbReference>
<dbReference type="CDD" id="cd01992">
    <property type="entry name" value="TilS_N"/>
    <property type="match status" value="1"/>
</dbReference>
<dbReference type="SMART" id="SM00977">
    <property type="entry name" value="TilS_C"/>
    <property type="match status" value="1"/>
</dbReference>
<dbReference type="InterPro" id="IPR014729">
    <property type="entry name" value="Rossmann-like_a/b/a_fold"/>
</dbReference>
<comment type="catalytic activity">
    <reaction evidence="7 8">
        <text>cytidine(34) in tRNA(Ile2) + L-lysine + ATP = lysidine(34) in tRNA(Ile2) + AMP + diphosphate + H(+)</text>
        <dbReference type="Rhea" id="RHEA:43744"/>
        <dbReference type="Rhea" id="RHEA-COMP:10625"/>
        <dbReference type="Rhea" id="RHEA-COMP:10670"/>
        <dbReference type="ChEBI" id="CHEBI:15378"/>
        <dbReference type="ChEBI" id="CHEBI:30616"/>
        <dbReference type="ChEBI" id="CHEBI:32551"/>
        <dbReference type="ChEBI" id="CHEBI:33019"/>
        <dbReference type="ChEBI" id="CHEBI:82748"/>
        <dbReference type="ChEBI" id="CHEBI:83665"/>
        <dbReference type="ChEBI" id="CHEBI:456215"/>
        <dbReference type="EC" id="6.3.4.19"/>
    </reaction>
</comment>
<dbReference type="PATRIC" id="fig|1111454.3.peg.2244"/>
<comment type="similarity">
    <text evidence="8">Belongs to the tRNA(Ile)-lysidine synthase family.</text>
</comment>
<dbReference type="InterPro" id="IPR015262">
    <property type="entry name" value="tRNA_Ile_lys_synt_subst-bd"/>
</dbReference>
<keyword evidence="6 8" id="KW-0067">ATP-binding</keyword>
<dbReference type="Gene3D" id="3.40.50.620">
    <property type="entry name" value="HUPs"/>
    <property type="match status" value="1"/>
</dbReference>
<organism evidence="10 11">
    <name type="scientific">Megasphaera vaginalis</name>
    <name type="common">ex Srinivasan et al. 2021</name>
    <dbReference type="NCBI Taxonomy" id="1111454"/>
    <lineage>
        <taxon>Bacteria</taxon>
        <taxon>Bacillati</taxon>
        <taxon>Bacillota</taxon>
        <taxon>Negativicutes</taxon>
        <taxon>Veillonellales</taxon>
        <taxon>Veillonellaceae</taxon>
        <taxon>Megasphaera</taxon>
    </lineage>
</organism>
<evidence type="ECO:0000313" key="11">
    <source>
        <dbReference type="Proteomes" id="UP000017090"/>
    </source>
</evidence>
<dbReference type="GO" id="GO:0005524">
    <property type="term" value="F:ATP binding"/>
    <property type="evidence" value="ECO:0007669"/>
    <property type="project" value="UniProtKB-UniRule"/>
</dbReference>
<keyword evidence="5 8" id="KW-0547">Nucleotide-binding</keyword>
<keyword evidence="11" id="KW-1185">Reference proteome</keyword>
<keyword evidence="3 8" id="KW-0436">Ligase</keyword>
<dbReference type="Proteomes" id="UP000017090">
    <property type="component" value="Unassembled WGS sequence"/>
</dbReference>
<evidence type="ECO:0000256" key="6">
    <source>
        <dbReference type="ARBA" id="ARBA00022840"/>
    </source>
</evidence>
<evidence type="ECO:0000256" key="8">
    <source>
        <dbReference type="HAMAP-Rule" id="MF_01161"/>
    </source>
</evidence>
<dbReference type="InterPro" id="IPR012094">
    <property type="entry name" value="tRNA_Ile_lys_synt"/>
</dbReference>
<evidence type="ECO:0000256" key="3">
    <source>
        <dbReference type="ARBA" id="ARBA00022598"/>
    </source>
</evidence>
<comment type="function">
    <text evidence="8">Ligates lysine onto the cytidine present at position 34 of the AUA codon-specific tRNA(Ile) that contains the anticodon CAU, in an ATP-dependent manner. Cytidine is converted to lysidine, thus changing the amino acid specificity of the tRNA from methionine to isoleucine.</text>
</comment>
<comment type="caution">
    <text evidence="10">The sequence shown here is derived from an EMBL/GenBank/DDBJ whole genome shotgun (WGS) entry which is preliminary data.</text>
</comment>
<reference evidence="10 11" key="1">
    <citation type="submission" date="2013-09" db="EMBL/GenBank/DDBJ databases">
        <authorList>
            <person name="Durkin A.S."/>
            <person name="Haft D.R."/>
            <person name="McCorrison J."/>
            <person name="Torralba M."/>
            <person name="Gillis M."/>
            <person name="Haft D.H."/>
            <person name="Methe B."/>
            <person name="Sutton G."/>
            <person name="Nelson K.E."/>
        </authorList>
    </citation>
    <scope>NUCLEOTIDE SEQUENCE [LARGE SCALE GENOMIC DNA]</scope>
    <source>
        <strain evidence="10 11">BV3C16-1</strain>
    </source>
</reference>
<dbReference type="eggNOG" id="COG0037">
    <property type="taxonomic scope" value="Bacteria"/>
</dbReference>
<evidence type="ECO:0000256" key="4">
    <source>
        <dbReference type="ARBA" id="ARBA00022694"/>
    </source>
</evidence>
<dbReference type="SUPFAM" id="SSF82829">
    <property type="entry name" value="MesJ substrate recognition domain-like"/>
    <property type="match status" value="1"/>
</dbReference>
<dbReference type="OrthoDB" id="9807403at2"/>
<accession>U7UDG0</accession>
<comment type="domain">
    <text evidence="8">The N-terminal region contains the highly conserved SGGXDS motif, predicted to be a P-loop motif involved in ATP binding.</text>
</comment>
<dbReference type="GO" id="GO:0005737">
    <property type="term" value="C:cytoplasm"/>
    <property type="evidence" value="ECO:0007669"/>
    <property type="project" value="UniProtKB-SubCell"/>
</dbReference>
<dbReference type="SUPFAM" id="SSF56037">
    <property type="entry name" value="PheT/TilS domain"/>
    <property type="match status" value="1"/>
</dbReference>
<dbReference type="AlphaFoldDB" id="U7UDG0"/>
<dbReference type="PANTHER" id="PTHR43033:SF1">
    <property type="entry name" value="TRNA(ILE)-LYSIDINE SYNTHASE-RELATED"/>
    <property type="match status" value="1"/>
</dbReference>
<dbReference type="STRING" id="1111454.HMPREF1250_1606"/>
<protein>
    <recommendedName>
        <fullName evidence="8">tRNA(Ile)-lysidine synthase</fullName>
        <ecNumber evidence="8">6.3.4.19</ecNumber>
    </recommendedName>
    <alternativeName>
        <fullName evidence="8">tRNA(Ile)-2-lysyl-cytidine synthase</fullName>
    </alternativeName>
    <alternativeName>
        <fullName evidence="8">tRNA(Ile)-lysidine synthetase</fullName>
    </alternativeName>
</protein>
<dbReference type="Pfam" id="PF11734">
    <property type="entry name" value="TilS_C"/>
    <property type="match status" value="1"/>
</dbReference>
<feature type="binding site" evidence="8">
    <location>
        <begin position="28"/>
        <end position="33"/>
    </location>
    <ligand>
        <name>ATP</name>
        <dbReference type="ChEBI" id="CHEBI:30616"/>
    </ligand>
</feature>
<dbReference type="HAMAP" id="MF_01161">
    <property type="entry name" value="tRNA_Ile_lys_synt"/>
    <property type="match status" value="1"/>
</dbReference>
<dbReference type="Pfam" id="PF09179">
    <property type="entry name" value="TilS"/>
    <property type="match status" value="1"/>
</dbReference>
<dbReference type="GO" id="GO:0006400">
    <property type="term" value="P:tRNA modification"/>
    <property type="evidence" value="ECO:0007669"/>
    <property type="project" value="UniProtKB-UniRule"/>
</dbReference>
<dbReference type="EC" id="6.3.4.19" evidence="8"/>
<evidence type="ECO:0000256" key="2">
    <source>
        <dbReference type="ARBA" id="ARBA00022490"/>
    </source>
</evidence>